<dbReference type="Pfam" id="PF00571">
    <property type="entry name" value="CBS"/>
    <property type="match status" value="4"/>
</dbReference>
<evidence type="ECO:0000259" key="5">
    <source>
        <dbReference type="PROSITE" id="PS51371"/>
    </source>
</evidence>
<evidence type="ECO:0000313" key="6">
    <source>
        <dbReference type="EMBL" id="ODV75099.1"/>
    </source>
</evidence>
<organism evidence="6 7">
    <name type="scientific">Cyberlindnera jadinii (strain ATCC 18201 / CBS 1600 / BCRC 20928 / JCM 3617 / NBRC 0987 / NRRL Y-1542)</name>
    <name type="common">Torula yeast</name>
    <name type="synonym">Candida utilis</name>
    <dbReference type="NCBI Taxonomy" id="983966"/>
    <lineage>
        <taxon>Eukaryota</taxon>
        <taxon>Fungi</taxon>
        <taxon>Dikarya</taxon>
        <taxon>Ascomycota</taxon>
        <taxon>Saccharomycotina</taxon>
        <taxon>Saccharomycetes</taxon>
        <taxon>Phaffomycetales</taxon>
        <taxon>Phaffomycetaceae</taxon>
        <taxon>Cyberlindnera</taxon>
    </lineage>
</organism>
<feature type="compositionally biased region" description="Polar residues" evidence="3">
    <location>
        <begin position="369"/>
        <end position="383"/>
    </location>
</feature>
<keyword evidence="4" id="KW-1133">Transmembrane helix</keyword>
<dbReference type="GeneID" id="30988642"/>
<evidence type="ECO:0000256" key="4">
    <source>
        <dbReference type="SAM" id="Phobius"/>
    </source>
</evidence>
<dbReference type="OrthoDB" id="418595at2759"/>
<dbReference type="CDD" id="cd17782">
    <property type="entry name" value="CBS_pair_MUG70_2"/>
    <property type="match status" value="1"/>
</dbReference>
<proteinExistence type="predicted"/>
<evidence type="ECO:0000256" key="3">
    <source>
        <dbReference type="SAM" id="MobiDB-lite"/>
    </source>
</evidence>
<dbReference type="EMBL" id="KV453926">
    <property type="protein sequence ID" value="ODV75099.1"/>
    <property type="molecule type" value="Genomic_DNA"/>
</dbReference>
<dbReference type="PROSITE" id="PS51371">
    <property type="entry name" value="CBS"/>
    <property type="match status" value="4"/>
</dbReference>
<feature type="domain" description="CBS" evidence="5">
    <location>
        <begin position="7"/>
        <end position="64"/>
    </location>
</feature>
<dbReference type="InterPro" id="IPR000270">
    <property type="entry name" value="PB1_dom"/>
</dbReference>
<dbReference type="RefSeq" id="XP_020072138.1">
    <property type="nucleotide sequence ID" value="XM_020214246.1"/>
</dbReference>
<dbReference type="OMA" id="PLCLHMD"/>
<dbReference type="Proteomes" id="UP000094389">
    <property type="component" value="Unassembled WGS sequence"/>
</dbReference>
<dbReference type="SMART" id="SM00116">
    <property type="entry name" value="CBS"/>
    <property type="match status" value="4"/>
</dbReference>
<feature type="region of interest" description="Disordered" evidence="3">
    <location>
        <begin position="345"/>
        <end position="392"/>
    </location>
</feature>
<dbReference type="Pfam" id="PF00564">
    <property type="entry name" value="PB1"/>
    <property type="match status" value="1"/>
</dbReference>
<dbReference type="Gene3D" id="3.10.580.10">
    <property type="entry name" value="CBS-domain"/>
    <property type="match status" value="2"/>
</dbReference>
<evidence type="ECO:0000256" key="2">
    <source>
        <dbReference type="PROSITE-ProRule" id="PRU00703"/>
    </source>
</evidence>
<dbReference type="AlphaFoldDB" id="A0A1E4S6H2"/>
<dbReference type="InterPro" id="IPR000644">
    <property type="entry name" value="CBS_dom"/>
</dbReference>
<keyword evidence="7" id="KW-1185">Reference proteome</keyword>
<feature type="transmembrane region" description="Helical" evidence="4">
    <location>
        <begin position="532"/>
        <end position="550"/>
    </location>
</feature>
<protein>
    <submittedName>
        <fullName evidence="6">CBS-domain-containing protein</fullName>
    </submittedName>
</protein>
<dbReference type="PANTHER" id="PTHR43080">
    <property type="entry name" value="CBS DOMAIN-CONTAINING PROTEIN CBSX3, MITOCHONDRIAL"/>
    <property type="match status" value="1"/>
</dbReference>
<dbReference type="STRING" id="983966.A0A1E4S6H2"/>
<evidence type="ECO:0000256" key="1">
    <source>
        <dbReference type="ARBA" id="ARBA00023122"/>
    </source>
</evidence>
<dbReference type="SUPFAM" id="SSF54631">
    <property type="entry name" value="CBS-domain pair"/>
    <property type="match status" value="2"/>
</dbReference>
<dbReference type="PANTHER" id="PTHR43080:SF2">
    <property type="entry name" value="CBS DOMAIN-CONTAINING PROTEIN"/>
    <property type="match status" value="1"/>
</dbReference>
<feature type="domain" description="CBS" evidence="5">
    <location>
        <begin position="248"/>
        <end position="309"/>
    </location>
</feature>
<dbReference type="InterPro" id="IPR051257">
    <property type="entry name" value="Diverse_CBS-Domain"/>
</dbReference>
<sequence length="556" mass="62056">MATIFQLGPDAPVECLPENTGYEASQLMANKRVHCLLVMRSRSLVGIVTAKDMAYRLTAKGLDPKTTLVEQLMTSCPLCLHMDTRITDALTTMVDKNVRHLPLLDSQGAITGVLDITRCFHQAMLRLERIAASAQRLNSVLKEVARDYGDVRSEQADRIVQDVRSLSDVIDIPTLKTVGYKPVCYVDSLSTVYDAAQLMEQQSTTALLVLDGTSNDHKVIGIFTSKDICNRVIARGYNPSKCTVARVLTTSPEFAKDSLTVSAALRLMYHGHFLNLPVISSTTNDIVGIVSVLQLTYAALSQLGKRHELDSVQKTTLDEVTSRLPDQLPWDTFWSAMDKSNDDIQSLESSVSRGPSRNQSPSSSRRTSLNYVSSTSRRPSTNKVKSEDNFLMSPQRVPSTESLSRISFYLKRKTVTFRIIEEKTGIVDKISMALSDNLTLTDDLKPFTLLQKEIEEKFAGKHELFYEDNEGDMVTLTTEADLMTAIAYSERYSQDDNHYVELIIRPYATSEAYFTRIWQAIKRLTSSWTRSGIFTGMALLSIGIILGATARPMLRV</sequence>
<feature type="compositionally biased region" description="Low complexity" evidence="3">
    <location>
        <begin position="352"/>
        <end position="368"/>
    </location>
</feature>
<gene>
    <name evidence="6" type="ORF">CYBJADRAFT_165863</name>
</gene>
<dbReference type="SUPFAM" id="SSF54277">
    <property type="entry name" value="CAD &amp; PB1 domains"/>
    <property type="match status" value="1"/>
</dbReference>
<evidence type="ECO:0000313" key="7">
    <source>
        <dbReference type="Proteomes" id="UP000094389"/>
    </source>
</evidence>
<keyword evidence="4" id="KW-0472">Membrane</keyword>
<dbReference type="InterPro" id="IPR046342">
    <property type="entry name" value="CBS_dom_sf"/>
</dbReference>
<reference evidence="6 7" key="1">
    <citation type="journal article" date="2016" name="Proc. Natl. Acad. Sci. U.S.A.">
        <title>Comparative genomics of biotechnologically important yeasts.</title>
        <authorList>
            <person name="Riley R."/>
            <person name="Haridas S."/>
            <person name="Wolfe K.H."/>
            <person name="Lopes M.R."/>
            <person name="Hittinger C.T."/>
            <person name="Goeker M."/>
            <person name="Salamov A.A."/>
            <person name="Wisecaver J.H."/>
            <person name="Long T.M."/>
            <person name="Calvey C.H."/>
            <person name="Aerts A.L."/>
            <person name="Barry K.W."/>
            <person name="Choi C."/>
            <person name="Clum A."/>
            <person name="Coughlan A.Y."/>
            <person name="Deshpande S."/>
            <person name="Douglass A.P."/>
            <person name="Hanson S.J."/>
            <person name="Klenk H.-P."/>
            <person name="LaButti K.M."/>
            <person name="Lapidus A."/>
            <person name="Lindquist E.A."/>
            <person name="Lipzen A.M."/>
            <person name="Meier-Kolthoff J.P."/>
            <person name="Ohm R.A."/>
            <person name="Otillar R.P."/>
            <person name="Pangilinan J.L."/>
            <person name="Peng Y."/>
            <person name="Rokas A."/>
            <person name="Rosa C.A."/>
            <person name="Scheuner C."/>
            <person name="Sibirny A.A."/>
            <person name="Slot J.C."/>
            <person name="Stielow J.B."/>
            <person name="Sun H."/>
            <person name="Kurtzman C.P."/>
            <person name="Blackwell M."/>
            <person name="Grigoriev I.V."/>
            <person name="Jeffries T.W."/>
        </authorList>
    </citation>
    <scope>NUCLEOTIDE SEQUENCE [LARGE SCALE GENOMIC DNA]</scope>
    <source>
        <strain evidence="7">ATCC 18201 / CBS 1600 / BCRC 20928 / JCM 3617 / NBRC 0987 / NRRL Y-1542</strain>
    </source>
</reference>
<accession>A0A1E4S6H2</accession>
<feature type="domain" description="CBS" evidence="5">
    <location>
        <begin position="175"/>
        <end position="240"/>
    </location>
</feature>
<feature type="domain" description="CBS" evidence="5">
    <location>
        <begin position="73"/>
        <end position="129"/>
    </location>
</feature>
<keyword evidence="4" id="KW-0812">Transmembrane</keyword>
<name>A0A1E4S6H2_CYBJN</name>
<keyword evidence="1 2" id="KW-0129">CBS domain</keyword>